<evidence type="ECO:0000313" key="2">
    <source>
        <dbReference type="EMBL" id="MBB3040599.1"/>
    </source>
</evidence>
<evidence type="ECO:0000256" key="1">
    <source>
        <dbReference type="SAM" id="Phobius"/>
    </source>
</evidence>
<evidence type="ECO:0000313" key="3">
    <source>
        <dbReference type="Proteomes" id="UP000589626"/>
    </source>
</evidence>
<feature type="transmembrane region" description="Helical" evidence="1">
    <location>
        <begin position="113"/>
        <end position="132"/>
    </location>
</feature>
<comment type="caution">
    <text evidence="2">The sequence shown here is derived from an EMBL/GenBank/DDBJ whole genome shotgun (WGS) entry which is preliminary data.</text>
</comment>
<feature type="transmembrane region" description="Helical" evidence="1">
    <location>
        <begin position="89"/>
        <end position="106"/>
    </location>
</feature>
<keyword evidence="3" id="KW-1185">Reference proteome</keyword>
<proteinExistence type="predicted"/>
<sequence>MSEASTRRDPLGLVRGGEGAITGTVVCAAAIAYSAGYKDTIGQLSLVILGTVAVYWIAHLHAVTIGSALTHRHHPVAALRHALRETLPIAGASVVPLGVLLVAFVLGAEIRTAAWIALIATIALLTLYSYLAGVRGGLDTAGRIASAATGAGVGLLVVLLKVGLH</sequence>
<dbReference type="Proteomes" id="UP000589626">
    <property type="component" value="Unassembled WGS sequence"/>
</dbReference>
<keyword evidence="1" id="KW-0812">Transmembrane</keyword>
<keyword evidence="1" id="KW-0472">Membrane</keyword>
<protein>
    <submittedName>
        <fullName evidence="2">Putative membrane protein</fullName>
    </submittedName>
</protein>
<feature type="transmembrane region" description="Helical" evidence="1">
    <location>
        <begin position="44"/>
        <end position="69"/>
    </location>
</feature>
<keyword evidence="1" id="KW-1133">Transmembrane helix</keyword>
<dbReference type="AlphaFoldDB" id="A0A7W4VRW5"/>
<gene>
    <name evidence="2" type="ORF">FHU40_000400</name>
</gene>
<dbReference type="EMBL" id="JACHWR010000001">
    <property type="protein sequence ID" value="MBB3040599.1"/>
    <property type="molecule type" value="Genomic_DNA"/>
</dbReference>
<feature type="transmembrane region" description="Helical" evidence="1">
    <location>
        <begin position="144"/>
        <end position="164"/>
    </location>
</feature>
<name>A0A7W4VRW5_9ACTN</name>
<feature type="transmembrane region" description="Helical" evidence="1">
    <location>
        <begin position="20"/>
        <end position="37"/>
    </location>
</feature>
<organism evidence="2 3">
    <name type="scientific">Nocardioides soli</name>
    <dbReference type="NCBI Taxonomy" id="1036020"/>
    <lineage>
        <taxon>Bacteria</taxon>
        <taxon>Bacillati</taxon>
        <taxon>Actinomycetota</taxon>
        <taxon>Actinomycetes</taxon>
        <taxon>Propionibacteriales</taxon>
        <taxon>Nocardioidaceae</taxon>
        <taxon>Nocardioides</taxon>
    </lineage>
</organism>
<dbReference type="RefSeq" id="WP_183590611.1">
    <property type="nucleotide sequence ID" value="NZ_JACHWR010000001.1"/>
</dbReference>
<accession>A0A7W4VRW5</accession>
<reference evidence="2 3" key="1">
    <citation type="submission" date="2020-08" db="EMBL/GenBank/DDBJ databases">
        <title>Sequencing the genomes of 1000 actinobacteria strains.</title>
        <authorList>
            <person name="Klenk H.-P."/>
        </authorList>
    </citation>
    <scope>NUCLEOTIDE SEQUENCE [LARGE SCALE GENOMIC DNA]</scope>
    <source>
        <strain evidence="2 3">DSM 105498</strain>
    </source>
</reference>